<dbReference type="FunFam" id="3.40.225.10:FF:000013">
    <property type="entry name" value="Class II aldolase"/>
    <property type="match status" value="1"/>
</dbReference>
<dbReference type="InterPro" id="IPR036409">
    <property type="entry name" value="Aldolase_II/adducin_N_sf"/>
</dbReference>
<evidence type="ECO:0000259" key="6">
    <source>
        <dbReference type="SMART" id="SM01007"/>
    </source>
</evidence>
<protein>
    <submittedName>
        <fullName evidence="8">Class II aldolase/adducin N-terminal domain-containing protein</fullName>
    </submittedName>
</protein>
<organism evidence="7 8">
    <name type="scientific">Meloidogyne javanica</name>
    <name type="common">Root-knot nematode worm</name>
    <dbReference type="NCBI Taxonomy" id="6303"/>
    <lineage>
        <taxon>Eukaryota</taxon>
        <taxon>Metazoa</taxon>
        <taxon>Ecdysozoa</taxon>
        <taxon>Nematoda</taxon>
        <taxon>Chromadorea</taxon>
        <taxon>Rhabditida</taxon>
        <taxon>Tylenchina</taxon>
        <taxon>Tylenchomorpha</taxon>
        <taxon>Tylenchoidea</taxon>
        <taxon>Meloidogynidae</taxon>
        <taxon>Meloidogyninae</taxon>
        <taxon>Meloidogyne</taxon>
        <taxon>Meloidogyne incognita group</taxon>
    </lineage>
</organism>
<dbReference type="PANTHER" id="PTHR10672:SF3">
    <property type="entry name" value="PROTEIN HU-LI TAI SHAO"/>
    <property type="match status" value="1"/>
</dbReference>
<feature type="region of interest" description="Disordered" evidence="4">
    <location>
        <begin position="1833"/>
        <end position="1857"/>
    </location>
</feature>
<dbReference type="InterPro" id="IPR006150">
    <property type="entry name" value="Cys_repeat_1"/>
</dbReference>
<feature type="region of interest" description="Disordered" evidence="4">
    <location>
        <begin position="1"/>
        <end position="22"/>
    </location>
</feature>
<feature type="domain" description="EGF-like" evidence="5">
    <location>
        <begin position="1527"/>
        <end position="1577"/>
    </location>
</feature>
<feature type="domain" description="EGF-like" evidence="5">
    <location>
        <begin position="1271"/>
        <end position="1306"/>
    </location>
</feature>
<dbReference type="GO" id="GO:0005856">
    <property type="term" value="C:cytoskeleton"/>
    <property type="evidence" value="ECO:0007669"/>
    <property type="project" value="TreeGrafter"/>
</dbReference>
<feature type="region of interest" description="Disordered" evidence="4">
    <location>
        <begin position="1058"/>
        <end position="1083"/>
    </location>
</feature>
<dbReference type="InterPro" id="IPR006149">
    <property type="entry name" value="EB_dom"/>
</dbReference>
<feature type="compositionally biased region" description="Polar residues" evidence="4">
    <location>
        <begin position="1840"/>
        <end position="1857"/>
    </location>
</feature>
<keyword evidence="3" id="KW-0009">Actin-binding</keyword>
<accession>A0A915LW85</accession>
<dbReference type="Proteomes" id="UP000887561">
    <property type="component" value="Unplaced"/>
</dbReference>
<feature type="domain" description="EGF-like" evidence="5">
    <location>
        <begin position="1181"/>
        <end position="1216"/>
    </location>
</feature>
<feature type="domain" description="EGF-like" evidence="5">
    <location>
        <begin position="1363"/>
        <end position="1394"/>
    </location>
</feature>
<evidence type="ECO:0000256" key="3">
    <source>
        <dbReference type="ARBA" id="ARBA00023203"/>
    </source>
</evidence>
<proteinExistence type="inferred from homology"/>
<evidence type="ECO:0000259" key="5">
    <source>
        <dbReference type="SMART" id="SM00181"/>
    </source>
</evidence>
<dbReference type="SMART" id="SM00181">
    <property type="entry name" value="EGF"/>
    <property type="match status" value="10"/>
</dbReference>
<keyword evidence="7" id="KW-1185">Reference proteome</keyword>
<comment type="subcellular location">
    <subcellularLocation>
        <location evidence="1">Cell membrane</location>
        <topology evidence="1">Peripheral membrane protein</topology>
        <orientation evidence="1">Cytoplasmic side</orientation>
    </subcellularLocation>
</comment>
<comment type="similarity">
    <text evidence="2">Belongs to the aldolase class II family. Adducin subfamily.</text>
</comment>
<feature type="domain" description="EGF-like" evidence="5">
    <location>
        <begin position="1092"/>
        <end position="1128"/>
    </location>
</feature>
<dbReference type="InterPro" id="IPR001303">
    <property type="entry name" value="Aldolase_II/adducin_N"/>
</dbReference>
<feature type="domain" description="EGF-like" evidence="5">
    <location>
        <begin position="1137"/>
        <end position="1172"/>
    </location>
</feature>
<dbReference type="InterPro" id="IPR000742">
    <property type="entry name" value="EGF"/>
</dbReference>
<dbReference type="SMART" id="SM01007">
    <property type="entry name" value="Aldolase_II"/>
    <property type="match status" value="1"/>
</dbReference>
<sequence>MDVNKNTKNEDKNKIEDNNSCDHQEKWRSAAIEEDLWDMSRRKRVKEVLGSNDFRTELEQIVCPDIARSFPEDLNSAMASLNIQTANYSRLPQLLPLNVNQVLSNPPIKIADIARNNNLYSLEEKQQRNKLATIYRLVDLFQWSQGIYNHITLRLPGTDPAQVLINPFGLLYNEVTASSLIKLSLFGDVIDQGSTNLGVNQAAYVLHSAIHEARPDVHCVIHLHTAVVAAVSAMKCGLLPICQEAMIIGPIAYHDYQGILTDDEEKKSIVSDLGDKNVRVMILRNHGFVACGRTVEDALHLAFHTIISCETQIRAARVGIDKLIIPSDEAVQKAYSTARSGGGGVNRTQQNLTTNISWGIGELEWEAWCRILDTAGFCTGHIYRNKLLRSTSQPSHHSMYNLSSIATPSNGPASLGTIEEGTSTSSNWRLSLLLQKEKEKAIWLNSPCNYLKVQLPETGTDCPRLITRWVEQQSVSSKSGTPVKINSPLQFSPSSLDMREFREKRRKLKEARMSGKVSPGPQSLVLDGLTLTDIEGEKLRPVYIGAASKGIVQKDQQINAQVYRKLYSANPFKNDDYFNNGLENYLKKFGEGKIKKSQSNYSEMNGNVNDTSTNIIVNSQSVSITPIRSVKENGGGSQKIICDKHSLIKSTERSTSDAGLNGKGGGEFFKNGKNNGTIEATFKKELNGKKRRWREFFLFRRKKSEEMTRLHFLTLILLASQHLINCNNSLNCNPNSESLFVEDPTDRQAFFSCKPYVNYPWVYFFWSIGFWSRHYCPNDMHFEYSSQQCTTDTLPPNTVREANDLLQLAILNGSCAHGEQCIGGTVCDPVQQRCLCPYGTVALLENLFCAKLIPPVGTTLQQQFSYGGQYYSSQVPLSSQGTSTSSPPLNSLVPIGSYCDQEGTCDGGSTCVNSVCVCPAKTRNNGNNCTTSLSNFSNIPSSTSGQQQLTKESFGQKTFFRAKLGEQCNEYLGLFCADQSSLCFNGYCQCIPPMVEQQGQCQMPPTREASPGELCNSGQVCVGGSVCNQQIPLCVCPKETELVKGRCVERNLEKASKEEKIEEKLSSSSTESTYSNQNKLRPSKTEAKVGEKCSLNADCASGAYCNGNTQPPTCQCLSTHISVHDHCEKVIYPGQNGCETDLQCSAGYAGARCLNGHCVCPPGSSALEQTCIPAIAWPGEACNISHLIPVCSADSYCFEGFCVCNPPLILFQKQCINLKKNFEEENKYKKNVRIKGNKRRLHLEEFGGNFDDKKLVQNEKISPTFRLIGSKCNANIDHCSAGADCLNSKCVCLEGSFPDTQKRYCRQYPGKSCAKGQMCTDRSECVFGKCKCRRGLELQFFGNFSKCGESKKKNGKMPLAGHLCINNECTAGAKCQNGICTCLEGHNLFHGECLPPRASLSGTNTFHEHSLLFSPNFPLMDSSTFEIKYKERKEDLSEEDPLPTKTVVAGAPCRLSLECPYRTECLRGVCRCKQGETIINGVCRKAIHEVFPGGRCDTQNGVDCIGESHCFYGICVCLYGLVITGQECVNSSLMKAVRPGGRCILGQRCTGRSRCVRSICQCPQGQKADISGDKGCINPSITETNLSKPKKYETKMDDENQEIDEEDGQKLPKFVYTIPAALAAAGERGKYNQILTANQMSINLMDSKTLRSLFGPLLKHSLRRESEEEEIRSFGDLPFRKCANRLLASVGDDCTKGQKCGFNSICGKYSGVCECPIGMERNEGICIAAKRPRGTQCFSSSDCNFHAFCDNGFCICLAAYYPIGGNCLPPALAVGEDPRAYIDPDLLALILKQGGNKVNDEQMERQNIEGKNRDDVELSEKWKREVPKPFESVKLDQSGKEFSSNKNNKTSLTQSKLPQLSTSLMKSNGEETFASETISSSALPNYAPEMLKEENEKEQQMTAAPGAQCGPLDICTGGSTCVEGLCLCPAGTRPSVKSENCETFEQRKSSIQQEQNKKEYSKYANKIPRMQSGPIGKGRPYARPSESCANREICTGGSVCQNSNKICECPPNKSILRNHICIQSDEPPMLRVVHAFPGDKCNSETNCERESVCVEGTCRCQNNEFTPKSGNCTKRSVGEPSASVQPSSTFEAVNADYDNILPPVQLPEEGSSVEGFTPPIKGVCPPGNSPTISRSTGQIIKCNGMTPNCPPKSYCFVTGDASETYNCCKSY</sequence>
<reference evidence="8" key="1">
    <citation type="submission" date="2022-11" db="UniProtKB">
        <authorList>
            <consortium name="WormBaseParasite"/>
        </authorList>
    </citation>
    <scope>IDENTIFICATION</scope>
</reference>
<dbReference type="Gene3D" id="3.40.225.10">
    <property type="entry name" value="Class II aldolase/adducin N-terminal domain"/>
    <property type="match status" value="1"/>
</dbReference>
<dbReference type="GO" id="GO:0051015">
    <property type="term" value="F:actin filament binding"/>
    <property type="evidence" value="ECO:0007669"/>
    <property type="project" value="TreeGrafter"/>
</dbReference>
<dbReference type="SUPFAM" id="SSF53639">
    <property type="entry name" value="AraD/HMP-PK domain-like"/>
    <property type="match status" value="1"/>
</dbReference>
<feature type="domain" description="EGF-like" evidence="5">
    <location>
        <begin position="1908"/>
        <end position="1942"/>
    </location>
</feature>
<evidence type="ECO:0000256" key="4">
    <source>
        <dbReference type="SAM" id="MobiDB-lite"/>
    </source>
</evidence>
<feature type="domain" description="EGF-like" evidence="5">
    <location>
        <begin position="1987"/>
        <end position="2022"/>
    </location>
</feature>
<dbReference type="Pfam" id="PF00596">
    <property type="entry name" value="Aldolase_II"/>
    <property type="match status" value="1"/>
</dbReference>
<feature type="domain" description="EGF-like" evidence="5">
    <location>
        <begin position="1693"/>
        <end position="1727"/>
    </location>
</feature>
<dbReference type="SMART" id="SM00289">
    <property type="entry name" value="WR1"/>
    <property type="match status" value="8"/>
</dbReference>
<dbReference type="InterPro" id="IPR051017">
    <property type="entry name" value="Aldolase-II_Adducin_sf"/>
</dbReference>
<dbReference type="NCBIfam" id="NF005451">
    <property type="entry name" value="PRK07044.1"/>
    <property type="match status" value="1"/>
</dbReference>
<dbReference type="GO" id="GO:0005886">
    <property type="term" value="C:plasma membrane"/>
    <property type="evidence" value="ECO:0007669"/>
    <property type="project" value="UniProtKB-SubCell"/>
</dbReference>
<evidence type="ECO:0000313" key="7">
    <source>
        <dbReference type="Proteomes" id="UP000887561"/>
    </source>
</evidence>
<feature type="domain" description="Class II aldolase/adducin N-terminal" evidence="6">
    <location>
        <begin position="129"/>
        <end position="313"/>
    </location>
</feature>
<dbReference type="GO" id="GO:0014069">
    <property type="term" value="C:postsynaptic density"/>
    <property type="evidence" value="ECO:0007669"/>
    <property type="project" value="TreeGrafter"/>
</dbReference>
<evidence type="ECO:0000313" key="8">
    <source>
        <dbReference type="WBParaSite" id="scaffold2082_cov195.g4206"/>
    </source>
</evidence>
<feature type="domain" description="EGF-like" evidence="5">
    <location>
        <begin position="1014"/>
        <end position="1048"/>
    </location>
</feature>
<dbReference type="PANTHER" id="PTHR10672">
    <property type="entry name" value="ADDUCIN"/>
    <property type="match status" value="1"/>
</dbReference>
<dbReference type="Pfam" id="PF01683">
    <property type="entry name" value="EB"/>
    <property type="match status" value="3"/>
</dbReference>
<name>A0A915LW85_MELJA</name>
<evidence type="ECO:0000256" key="1">
    <source>
        <dbReference type="ARBA" id="ARBA00004413"/>
    </source>
</evidence>
<dbReference type="WBParaSite" id="scaffold2082_cov195.g4206">
    <property type="protein sequence ID" value="scaffold2082_cov195.g4206"/>
    <property type="gene ID" value="scaffold2082_cov195.g4206"/>
</dbReference>
<evidence type="ECO:0000256" key="2">
    <source>
        <dbReference type="ARBA" id="ARBA00006274"/>
    </source>
</evidence>